<comment type="similarity">
    <text evidence="1">Belongs to the aldo/keto reductase family.</text>
</comment>
<dbReference type="CDD" id="cd19071">
    <property type="entry name" value="AKR_AKR1-5-like"/>
    <property type="match status" value="1"/>
</dbReference>
<evidence type="ECO:0000256" key="4">
    <source>
        <dbReference type="PIRSR" id="PIRSR000097-1"/>
    </source>
</evidence>
<evidence type="ECO:0000259" key="7">
    <source>
        <dbReference type="Pfam" id="PF00248"/>
    </source>
</evidence>
<evidence type="ECO:0000256" key="6">
    <source>
        <dbReference type="PIRSR" id="PIRSR000097-3"/>
    </source>
</evidence>
<dbReference type="FunFam" id="3.20.20.100:FF:000006">
    <property type="entry name" value="Aldo-keto reductase family 1 member A1"/>
    <property type="match status" value="1"/>
</dbReference>
<dbReference type="PROSITE" id="PS00062">
    <property type="entry name" value="ALDOKETO_REDUCTASE_2"/>
    <property type="match status" value="1"/>
</dbReference>
<dbReference type="InterPro" id="IPR018170">
    <property type="entry name" value="Aldo/ket_reductase_CS"/>
</dbReference>
<dbReference type="InterPro" id="IPR020471">
    <property type="entry name" value="AKR"/>
</dbReference>
<keyword evidence="2" id="KW-0521">NADP</keyword>
<evidence type="ECO:0000256" key="5">
    <source>
        <dbReference type="PIRSR" id="PIRSR000097-2"/>
    </source>
</evidence>
<dbReference type="InterPro" id="IPR023210">
    <property type="entry name" value="NADP_OxRdtase_dom"/>
</dbReference>
<dbReference type="PRINTS" id="PR00069">
    <property type="entry name" value="ALDKETRDTASE"/>
</dbReference>
<evidence type="ECO:0000256" key="2">
    <source>
        <dbReference type="ARBA" id="ARBA00022857"/>
    </source>
</evidence>
<name>A0A5A8C9I2_CAFRO</name>
<proteinExistence type="inferred from homology"/>
<feature type="domain" description="NADP-dependent oxidoreductase" evidence="7">
    <location>
        <begin position="25"/>
        <end position="300"/>
    </location>
</feature>
<dbReference type="Proteomes" id="UP000323011">
    <property type="component" value="Unassembled WGS sequence"/>
</dbReference>
<sequence>MAAASAAPAPSKTVKLNTGYEMPLIGLGTWNSPAEEVKRAVDVALRSGYRHIDTAQGYGNEEPIGEALAACIKAGVVTRDEVFVTTKLWVGNYAEEHALPSVRESVKKLGLEYVDLVLLHWPFRLEHGKPFPPADEDKLGYKPEDVLTAWRALEKAKEEGIVRSIGVSNFTASKMAALVAGGGSAPSVNQVEMHPCLAQQGLVDYCAVVGAVVTAYSPLGSPGRPDRVRSEGDPVPMAEDVVKAAAAAHGKSPAQVLIRWCIQRGVVCIPKSVTPARIESNGAVWDFELSADEMAAISALDMGSKGRLLKGDLFAKAGQDIAALWDGEPESVIAAPPKA</sequence>
<reference evidence="8 9" key="1">
    <citation type="submission" date="2019-07" db="EMBL/GenBank/DDBJ databases">
        <title>Genomes of Cafeteria roenbergensis.</title>
        <authorList>
            <person name="Fischer M.G."/>
            <person name="Hackl T."/>
            <person name="Roman M."/>
        </authorList>
    </citation>
    <scope>NUCLEOTIDE SEQUENCE [LARGE SCALE GENOMIC DNA]</scope>
    <source>
        <strain evidence="8 9">BVI</strain>
    </source>
</reference>
<dbReference type="InterPro" id="IPR036812">
    <property type="entry name" value="NAD(P)_OxRdtase_dom_sf"/>
</dbReference>
<dbReference type="PROSITE" id="PS00798">
    <property type="entry name" value="ALDOKETO_REDUCTASE_1"/>
    <property type="match status" value="1"/>
</dbReference>
<feature type="binding site" evidence="5">
    <location>
        <position position="120"/>
    </location>
    <ligand>
        <name>substrate</name>
    </ligand>
</feature>
<dbReference type="Gene3D" id="3.20.20.100">
    <property type="entry name" value="NADP-dependent oxidoreductase domain"/>
    <property type="match status" value="1"/>
</dbReference>
<evidence type="ECO:0000313" key="9">
    <source>
        <dbReference type="Proteomes" id="UP000323011"/>
    </source>
</evidence>
<evidence type="ECO:0000256" key="3">
    <source>
        <dbReference type="ARBA" id="ARBA00023002"/>
    </source>
</evidence>
<gene>
    <name evidence="8" type="ORF">FNF29_06146</name>
</gene>
<dbReference type="OMA" id="AWKAMEG"/>
<dbReference type="AlphaFoldDB" id="A0A5A8C9I2"/>
<feature type="active site" description="Proton donor" evidence="4">
    <location>
        <position position="58"/>
    </location>
</feature>
<dbReference type="Pfam" id="PF00248">
    <property type="entry name" value="Aldo_ket_red"/>
    <property type="match status" value="1"/>
</dbReference>
<keyword evidence="3" id="KW-0560">Oxidoreductase</keyword>
<evidence type="ECO:0000313" key="8">
    <source>
        <dbReference type="EMBL" id="KAA0149259.1"/>
    </source>
</evidence>
<comment type="caution">
    <text evidence="8">The sequence shown here is derived from an EMBL/GenBank/DDBJ whole genome shotgun (WGS) entry which is preliminary data.</text>
</comment>
<dbReference type="PROSITE" id="PS00063">
    <property type="entry name" value="ALDOKETO_REDUCTASE_3"/>
    <property type="match status" value="1"/>
</dbReference>
<feature type="site" description="Lowers pKa of active site Tyr" evidence="6">
    <location>
        <position position="87"/>
    </location>
</feature>
<organism evidence="8 9">
    <name type="scientific">Cafeteria roenbergensis</name>
    <name type="common">Marine flagellate</name>
    <dbReference type="NCBI Taxonomy" id="33653"/>
    <lineage>
        <taxon>Eukaryota</taxon>
        <taxon>Sar</taxon>
        <taxon>Stramenopiles</taxon>
        <taxon>Bigyra</taxon>
        <taxon>Opalozoa</taxon>
        <taxon>Bicosoecida</taxon>
        <taxon>Cafeteriaceae</taxon>
        <taxon>Cafeteria</taxon>
    </lineage>
</organism>
<keyword evidence="9" id="KW-1185">Reference proteome</keyword>
<dbReference type="EMBL" id="VLTN01000045">
    <property type="protein sequence ID" value="KAA0149259.1"/>
    <property type="molecule type" value="Genomic_DNA"/>
</dbReference>
<dbReference type="SUPFAM" id="SSF51430">
    <property type="entry name" value="NAD(P)-linked oxidoreductase"/>
    <property type="match status" value="1"/>
</dbReference>
<dbReference type="GO" id="GO:0016491">
    <property type="term" value="F:oxidoreductase activity"/>
    <property type="evidence" value="ECO:0007669"/>
    <property type="project" value="UniProtKB-KW"/>
</dbReference>
<dbReference type="PANTHER" id="PTHR11732">
    <property type="entry name" value="ALDO/KETO REDUCTASE"/>
    <property type="match status" value="1"/>
</dbReference>
<accession>A0A5A8C9I2</accession>
<dbReference type="PIRSF" id="PIRSF000097">
    <property type="entry name" value="AKR"/>
    <property type="match status" value="1"/>
</dbReference>
<evidence type="ECO:0000256" key="1">
    <source>
        <dbReference type="ARBA" id="ARBA00007905"/>
    </source>
</evidence>
<protein>
    <recommendedName>
        <fullName evidence="7">NADP-dependent oxidoreductase domain-containing protein</fullName>
    </recommendedName>
</protein>